<dbReference type="InterPro" id="IPR006390">
    <property type="entry name" value="DHP_synth_dom"/>
</dbReference>
<dbReference type="EC" id="2.5.1.15" evidence="5 12"/>
<comment type="similarity">
    <text evidence="4 12">Belongs to the DHPS family.</text>
</comment>
<evidence type="ECO:0000313" key="15">
    <source>
        <dbReference type="Proteomes" id="UP000288028"/>
    </source>
</evidence>
<dbReference type="SUPFAM" id="SSF51717">
    <property type="entry name" value="Dihydropteroate synthetase-like"/>
    <property type="match status" value="1"/>
</dbReference>
<comment type="pathway">
    <text evidence="3 12">Cofactor biosynthesis; tetrahydrofolate biosynthesis; 7,8-dihydrofolate from 2-amino-4-hydroxy-6-hydroxymethyl-7,8-dihydropteridine diphosphate and 4-aminobenzoate: step 1/2.</text>
</comment>
<dbReference type="Proteomes" id="UP000288028">
    <property type="component" value="Unassembled WGS sequence"/>
</dbReference>
<evidence type="ECO:0000313" key="14">
    <source>
        <dbReference type="EMBL" id="RSU16494.1"/>
    </source>
</evidence>
<evidence type="ECO:0000256" key="5">
    <source>
        <dbReference type="ARBA" id="ARBA00012458"/>
    </source>
</evidence>
<gene>
    <name evidence="14" type="ORF">CBF28_02900</name>
</gene>
<dbReference type="Pfam" id="PF00809">
    <property type="entry name" value="Pterin_bind"/>
    <property type="match status" value="1"/>
</dbReference>
<comment type="caution">
    <text evidence="14">The sequence shown here is derived from an EMBL/GenBank/DDBJ whole genome shotgun (WGS) entry which is preliminary data.</text>
</comment>
<dbReference type="GO" id="GO:0046872">
    <property type="term" value="F:metal ion binding"/>
    <property type="evidence" value="ECO:0007669"/>
    <property type="project" value="UniProtKB-KW"/>
</dbReference>
<evidence type="ECO:0000256" key="6">
    <source>
        <dbReference type="ARBA" id="ARBA00016919"/>
    </source>
</evidence>
<keyword evidence="7 12" id="KW-0808">Transferase</keyword>
<dbReference type="EMBL" id="NGKB01000002">
    <property type="protein sequence ID" value="RSU16494.1"/>
    <property type="molecule type" value="Genomic_DNA"/>
</dbReference>
<dbReference type="GO" id="GO:0005829">
    <property type="term" value="C:cytosol"/>
    <property type="evidence" value="ECO:0007669"/>
    <property type="project" value="TreeGrafter"/>
</dbReference>
<dbReference type="CDD" id="cd00739">
    <property type="entry name" value="DHPS"/>
    <property type="match status" value="1"/>
</dbReference>
<keyword evidence="8 12" id="KW-0479">Metal-binding</keyword>
<protein>
    <recommendedName>
        <fullName evidence="6 12">Dihydropteroate synthase</fullName>
        <shortName evidence="12">DHPS</shortName>
        <ecNumber evidence="5 12">2.5.1.15</ecNumber>
    </recommendedName>
    <alternativeName>
        <fullName evidence="11 12">Dihydropteroate pyrophosphorylase</fullName>
    </alternativeName>
</protein>
<dbReference type="InterPro" id="IPR045031">
    <property type="entry name" value="DHP_synth-like"/>
</dbReference>
<name>A0A430B832_9ENTE</name>
<dbReference type="UniPathway" id="UPA00077">
    <property type="reaction ID" value="UER00156"/>
</dbReference>
<accession>A0A430B832</accession>
<dbReference type="InterPro" id="IPR000489">
    <property type="entry name" value="Pterin-binding_dom"/>
</dbReference>
<evidence type="ECO:0000256" key="2">
    <source>
        <dbReference type="ARBA" id="ARBA00001946"/>
    </source>
</evidence>
<keyword evidence="10 12" id="KW-0289">Folate biosynthesis</keyword>
<dbReference type="PANTHER" id="PTHR20941">
    <property type="entry name" value="FOLATE SYNTHESIS PROTEINS"/>
    <property type="match status" value="1"/>
</dbReference>
<dbReference type="AlphaFoldDB" id="A0A430B832"/>
<evidence type="ECO:0000256" key="3">
    <source>
        <dbReference type="ARBA" id="ARBA00004763"/>
    </source>
</evidence>
<evidence type="ECO:0000256" key="11">
    <source>
        <dbReference type="ARBA" id="ARBA00030193"/>
    </source>
</evidence>
<keyword evidence="15" id="KW-1185">Reference proteome</keyword>
<reference evidence="14 15" key="1">
    <citation type="submission" date="2017-05" db="EMBL/GenBank/DDBJ databases">
        <title>Vagococcus spp. assemblies.</title>
        <authorList>
            <person name="Gulvik C.A."/>
        </authorList>
    </citation>
    <scope>NUCLEOTIDE SEQUENCE [LARGE SCALE GENOMIC DNA]</scope>
    <source>
        <strain evidence="14 15">SS1714</strain>
    </source>
</reference>
<evidence type="ECO:0000256" key="10">
    <source>
        <dbReference type="ARBA" id="ARBA00022909"/>
    </source>
</evidence>
<dbReference type="RefSeq" id="WP_246433321.1">
    <property type="nucleotide sequence ID" value="NZ_CP060720.1"/>
</dbReference>
<organism evidence="14 15">
    <name type="scientific">Vagococcus carniphilus</name>
    <dbReference type="NCBI Taxonomy" id="218144"/>
    <lineage>
        <taxon>Bacteria</taxon>
        <taxon>Bacillati</taxon>
        <taxon>Bacillota</taxon>
        <taxon>Bacilli</taxon>
        <taxon>Lactobacillales</taxon>
        <taxon>Enterococcaceae</taxon>
        <taxon>Vagococcus</taxon>
    </lineage>
</organism>
<dbReference type="Gene3D" id="3.20.20.20">
    <property type="entry name" value="Dihydropteroate synthase-like"/>
    <property type="match status" value="1"/>
</dbReference>
<dbReference type="GeneID" id="95580407"/>
<comment type="function">
    <text evidence="12">Catalyzes the condensation of para-aminobenzoate (pABA) with 6-hydroxymethyl-7,8-dihydropterin diphosphate (DHPt-PP) to form 7,8-dihydropteroate (H2Pte), the immediate precursor of folate derivatives.</text>
</comment>
<feature type="domain" description="Pterin-binding" evidence="13">
    <location>
        <begin position="4"/>
        <end position="251"/>
    </location>
</feature>
<dbReference type="PROSITE" id="PS00792">
    <property type="entry name" value="DHPS_1"/>
    <property type="match status" value="1"/>
</dbReference>
<dbReference type="PANTHER" id="PTHR20941:SF1">
    <property type="entry name" value="FOLIC ACID SYNTHESIS PROTEIN FOL1"/>
    <property type="match status" value="1"/>
</dbReference>
<evidence type="ECO:0000259" key="13">
    <source>
        <dbReference type="PROSITE" id="PS50972"/>
    </source>
</evidence>
<dbReference type="GO" id="GO:0004156">
    <property type="term" value="F:dihydropteroate synthase activity"/>
    <property type="evidence" value="ECO:0007669"/>
    <property type="project" value="UniProtKB-EC"/>
</dbReference>
<evidence type="ECO:0000256" key="12">
    <source>
        <dbReference type="RuleBase" id="RU361205"/>
    </source>
</evidence>
<evidence type="ECO:0000256" key="1">
    <source>
        <dbReference type="ARBA" id="ARBA00000012"/>
    </source>
</evidence>
<evidence type="ECO:0000256" key="4">
    <source>
        <dbReference type="ARBA" id="ARBA00009503"/>
    </source>
</evidence>
<evidence type="ECO:0000256" key="7">
    <source>
        <dbReference type="ARBA" id="ARBA00022679"/>
    </source>
</evidence>
<dbReference type="PROSITE" id="PS50972">
    <property type="entry name" value="PTERIN_BINDING"/>
    <property type="match status" value="1"/>
</dbReference>
<comment type="catalytic activity">
    <reaction evidence="1">
        <text>(7,8-dihydropterin-6-yl)methyl diphosphate + 4-aminobenzoate = 7,8-dihydropteroate + diphosphate</text>
        <dbReference type="Rhea" id="RHEA:19949"/>
        <dbReference type="ChEBI" id="CHEBI:17836"/>
        <dbReference type="ChEBI" id="CHEBI:17839"/>
        <dbReference type="ChEBI" id="CHEBI:33019"/>
        <dbReference type="ChEBI" id="CHEBI:72950"/>
        <dbReference type="EC" id="2.5.1.15"/>
    </reaction>
</comment>
<dbReference type="InterPro" id="IPR011005">
    <property type="entry name" value="Dihydropteroate_synth-like_sf"/>
</dbReference>
<keyword evidence="9 12" id="KW-0460">Magnesium</keyword>
<evidence type="ECO:0000256" key="9">
    <source>
        <dbReference type="ARBA" id="ARBA00022842"/>
    </source>
</evidence>
<dbReference type="NCBIfam" id="TIGR01496">
    <property type="entry name" value="DHPS"/>
    <property type="match status" value="1"/>
</dbReference>
<dbReference type="GO" id="GO:0046654">
    <property type="term" value="P:tetrahydrofolate biosynthetic process"/>
    <property type="evidence" value="ECO:0007669"/>
    <property type="project" value="UniProtKB-UniPathway"/>
</dbReference>
<evidence type="ECO:0000256" key="8">
    <source>
        <dbReference type="ARBA" id="ARBA00022723"/>
    </source>
</evidence>
<sequence length="257" mass="29059">MTKVKIMGIVNVTPDSFSDGGQFFDAKKAIEHGLSLVEDGADILDIGGQSTRPGYIEVSAEEEVKRIKPVIEGLRQKTNIPISIDTYFPEVAECALSLGANMINDVRGFDIKGMLDVALRYSNSELVIMHSRPRRKELTVEEDLHQFFKEKYEECQKVGIADNRIIFDPGIGFGKTLEENIKILQQPELFRFKEYPLLYGVSRKRTIAHLIEEKRPLERDYASVAASLFSATKGVEIVRVHQVKGMKDSLKVWNQLN</sequence>
<proteinExistence type="inferred from homology"/>
<comment type="cofactor">
    <cofactor evidence="2 12">
        <name>Mg(2+)</name>
        <dbReference type="ChEBI" id="CHEBI:18420"/>
    </cofactor>
</comment>
<dbReference type="PROSITE" id="PS00793">
    <property type="entry name" value="DHPS_2"/>
    <property type="match status" value="1"/>
</dbReference>
<dbReference type="GO" id="GO:0046656">
    <property type="term" value="P:folic acid biosynthetic process"/>
    <property type="evidence" value="ECO:0007669"/>
    <property type="project" value="UniProtKB-KW"/>
</dbReference>